<reference evidence="2 3" key="1">
    <citation type="submission" date="2019-10" db="EMBL/GenBank/DDBJ databases">
        <title>A soil myxobacterium in the family Polyangiaceae.</title>
        <authorList>
            <person name="Li Y."/>
            <person name="Wang J."/>
        </authorList>
    </citation>
    <scope>NUCLEOTIDE SEQUENCE [LARGE SCALE GENOMIC DNA]</scope>
    <source>
        <strain evidence="2 3">DSM 14734</strain>
    </source>
</reference>
<proteinExistence type="predicted"/>
<dbReference type="RefSeq" id="WP_153824008.1">
    <property type="nucleotide sequence ID" value="NZ_WJIE01000016.1"/>
</dbReference>
<organism evidence="2 3">
    <name type="scientific">Polyangium spumosum</name>
    <dbReference type="NCBI Taxonomy" id="889282"/>
    <lineage>
        <taxon>Bacteria</taxon>
        <taxon>Pseudomonadati</taxon>
        <taxon>Myxococcota</taxon>
        <taxon>Polyangia</taxon>
        <taxon>Polyangiales</taxon>
        <taxon>Polyangiaceae</taxon>
        <taxon>Polyangium</taxon>
    </lineage>
</organism>
<evidence type="ECO:0000313" key="2">
    <source>
        <dbReference type="EMBL" id="MRG97220.1"/>
    </source>
</evidence>
<dbReference type="Proteomes" id="UP000440224">
    <property type="component" value="Unassembled WGS sequence"/>
</dbReference>
<dbReference type="AlphaFoldDB" id="A0A6N7Q314"/>
<evidence type="ECO:0000313" key="3">
    <source>
        <dbReference type="Proteomes" id="UP000440224"/>
    </source>
</evidence>
<gene>
    <name evidence="2" type="ORF">GF068_35635</name>
</gene>
<evidence type="ECO:0000256" key="1">
    <source>
        <dbReference type="SAM" id="MobiDB-lite"/>
    </source>
</evidence>
<feature type="region of interest" description="Disordered" evidence="1">
    <location>
        <begin position="236"/>
        <end position="257"/>
    </location>
</feature>
<accession>A0A6N7Q314</accession>
<name>A0A6N7Q314_9BACT</name>
<keyword evidence="3" id="KW-1185">Reference proteome</keyword>
<protein>
    <submittedName>
        <fullName evidence="2">Uncharacterized protein</fullName>
    </submittedName>
</protein>
<comment type="caution">
    <text evidence="2">The sequence shown here is derived from an EMBL/GenBank/DDBJ whole genome shotgun (WGS) entry which is preliminary data.</text>
</comment>
<dbReference type="EMBL" id="WJIE01000016">
    <property type="protein sequence ID" value="MRG97220.1"/>
    <property type="molecule type" value="Genomic_DNA"/>
</dbReference>
<dbReference type="OrthoDB" id="5512334at2"/>
<sequence length="257" mass="27721">MSKPKLSEQVQNQIRVSERVAASARTHGPAISPILAAYAEEVQGPETKATVEAFQTVFGVLADGLDRRTAALRETELALAGERADDGPVRATRDQKAAALTALLSQLRRAVDDHLGADALATYGLATESPRVPAKLLQYGINVARQLGEFPRSVVSPLGTTFDTKLALDVLKTHCKELEAAVADDHREARELETALAARNRATAAWSDTYQGTASSLEGLYRLAGYRDLAEKVRPTHRKLRGEEEGPELDVATPDAD</sequence>